<keyword evidence="3" id="KW-1185">Reference proteome</keyword>
<dbReference type="InterPro" id="IPR036249">
    <property type="entry name" value="Thioredoxin-like_sf"/>
</dbReference>
<dbReference type="Pfam" id="PF13410">
    <property type="entry name" value="GST_C_2"/>
    <property type="match status" value="1"/>
</dbReference>
<sequence length="239" mass="26279">MTNSVTLYGLTTKQGTQTNVSPFAWKTAVDLGLLRIPYTWDGKTFEEIRTSFEAETGVKGILVPAIKTSDGWVYDSFKIAQHLDNGTLFPDGEAAARKIDEWADSDLRAAIMPLLVPWLYQAQAPTSQAWFLKIKLGGDQAKIDMLCQAVLDAQYVDAQAANVRSKLQSIEEKLRDAPFLAGERAGHADASVWGWYASTRAISIQGLDIDDIWRHESLPRVAAWVDAVQKAAGVTLALP</sequence>
<dbReference type="InterPro" id="IPR010987">
    <property type="entry name" value="Glutathione-S-Trfase_C-like"/>
</dbReference>
<dbReference type="EMBL" id="KQ087210">
    <property type="protein sequence ID" value="KLT41996.1"/>
    <property type="molecule type" value="Genomic_DNA"/>
</dbReference>
<dbReference type="SUPFAM" id="SSF52833">
    <property type="entry name" value="Thioredoxin-like"/>
    <property type="match status" value="1"/>
</dbReference>
<evidence type="ECO:0000259" key="1">
    <source>
        <dbReference type="PROSITE" id="PS50405"/>
    </source>
</evidence>
<dbReference type="RefSeq" id="XP_018278487.1">
    <property type="nucleotide sequence ID" value="XM_018426708.1"/>
</dbReference>
<dbReference type="STRING" id="879819.A0A0J0XLL9"/>
<feature type="domain" description="GST C-terminal" evidence="1">
    <location>
        <begin position="89"/>
        <end position="239"/>
    </location>
</feature>
<dbReference type="Gene3D" id="1.20.1050.10">
    <property type="match status" value="1"/>
</dbReference>
<organism evidence="2 3">
    <name type="scientific">Cutaneotrichosporon oleaginosum</name>
    <dbReference type="NCBI Taxonomy" id="879819"/>
    <lineage>
        <taxon>Eukaryota</taxon>
        <taxon>Fungi</taxon>
        <taxon>Dikarya</taxon>
        <taxon>Basidiomycota</taxon>
        <taxon>Agaricomycotina</taxon>
        <taxon>Tremellomycetes</taxon>
        <taxon>Trichosporonales</taxon>
        <taxon>Trichosporonaceae</taxon>
        <taxon>Cutaneotrichosporon</taxon>
    </lineage>
</organism>
<evidence type="ECO:0000313" key="2">
    <source>
        <dbReference type="EMBL" id="KLT41996.1"/>
    </source>
</evidence>
<dbReference type="OrthoDB" id="4951845at2759"/>
<protein>
    <recommendedName>
        <fullName evidence="1">GST C-terminal domain-containing protein</fullName>
    </recommendedName>
</protein>
<dbReference type="PROSITE" id="PS50405">
    <property type="entry name" value="GST_CTER"/>
    <property type="match status" value="1"/>
</dbReference>
<dbReference type="SUPFAM" id="SSF47616">
    <property type="entry name" value="GST C-terminal domain-like"/>
    <property type="match status" value="1"/>
</dbReference>
<dbReference type="GeneID" id="28987311"/>
<accession>A0A0J0XLL9</accession>
<dbReference type="Proteomes" id="UP000053611">
    <property type="component" value="Unassembled WGS sequence"/>
</dbReference>
<dbReference type="Gene3D" id="3.40.30.10">
    <property type="entry name" value="Glutaredoxin"/>
    <property type="match status" value="1"/>
</dbReference>
<reference evidence="2 3" key="1">
    <citation type="submission" date="2015-03" db="EMBL/GenBank/DDBJ databases">
        <title>Genomics and transcriptomics of the oil-accumulating basidiomycete yeast T. oleaginosus allow insights into substrate utilization and the diverse evolutionary trajectories of mating systems in fungi.</title>
        <authorList>
            <consortium name="DOE Joint Genome Institute"/>
            <person name="Kourist R."/>
            <person name="Kracht O."/>
            <person name="Bracharz F."/>
            <person name="Lipzen A."/>
            <person name="Nolan M."/>
            <person name="Ohm R."/>
            <person name="Grigoriev I."/>
            <person name="Sun S."/>
            <person name="Heitman J."/>
            <person name="Bruck T."/>
            <person name="Nowrousian M."/>
        </authorList>
    </citation>
    <scope>NUCLEOTIDE SEQUENCE [LARGE SCALE GENOMIC DNA]</scope>
    <source>
        <strain evidence="2 3">IBC0246</strain>
    </source>
</reference>
<dbReference type="AlphaFoldDB" id="A0A0J0XLL9"/>
<proteinExistence type="predicted"/>
<evidence type="ECO:0000313" key="3">
    <source>
        <dbReference type="Proteomes" id="UP000053611"/>
    </source>
</evidence>
<name>A0A0J0XLL9_9TREE</name>
<dbReference type="InterPro" id="IPR036282">
    <property type="entry name" value="Glutathione-S-Trfase_C_sf"/>
</dbReference>
<gene>
    <name evidence="2" type="ORF">CC85DRAFT_328561</name>
</gene>